<name>A0A2V1DTF9_9PLEO</name>
<protein>
    <recommendedName>
        <fullName evidence="5">Galactose oxidase</fullName>
    </recommendedName>
</protein>
<feature type="compositionally biased region" description="Basic and acidic residues" evidence="1">
    <location>
        <begin position="544"/>
        <end position="576"/>
    </location>
</feature>
<sequence length="576" mass="62735">MELILFSTGVLAGTIRVRGILNPIMSLPELMVLAMLRDKSVFVDGGVQLYRNNGTTWLGFSKYIFEIDMSAPWDATTNFTEKRIGRFGNSAMNANPPNMARGALYRGPAEDRRLFTFGGSTFLANQSDPDWKPPESDKYSLWSYDTETMAWGQYDITSAVPRRPNWGAATEAISLGIGFFLNGQIDRGSSSVMYSMTEYINGTLTHETDNQIMYLGGMIIVDLDTAMARNVSTHTLGDPRVAGGLVHGLRFGKTKNGTLVTFGGMRSGNANNNTFDNGVLIDFNTVSLCDTFNEVDVIWFNQSTSGEAPPPRIDFCVLPGVKSAKDNSSHNVYIYGGYDPTKSIMYDDVYVLSLPSFTWTKVYSGENPKFGHTCHTAGKRQMMTVGGLLDASMYGVETTGQIPNLNTTKCDKWGGVALFDLSNLTWGSSFNPYGPEYQVPKKVVDAIGGSGDGNATMTEPVSGFAYAAISTMFHPPPPTSTSPPTSSPKNPPPPKASSNAYIAGAVVGAVAGTVTIVGLIAWILHRRRRVVPLPSYEMPGESAQQKKDMKHQSQELPVEKPLVELPENHRRAELPG</sequence>
<feature type="region of interest" description="Disordered" evidence="1">
    <location>
        <begin position="535"/>
        <end position="576"/>
    </location>
</feature>
<dbReference type="STRING" id="97972.A0A2V1DTF9"/>
<dbReference type="InterPro" id="IPR015915">
    <property type="entry name" value="Kelch-typ_b-propeller"/>
</dbReference>
<evidence type="ECO:0000313" key="4">
    <source>
        <dbReference type="Proteomes" id="UP000244855"/>
    </source>
</evidence>
<evidence type="ECO:0000256" key="2">
    <source>
        <dbReference type="SAM" id="Phobius"/>
    </source>
</evidence>
<evidence type="ECO:0008006" key="5">
    <source>
        <dbReference type="Google" id="ProtNLM"/>
    </source>
</evidence>
<feature type="transmembrane region" description="Helical" evidence="2">
    <location>
        <begin position="500"/>
        <end position="524"/>
    </location>
</feature>
<accession>A0A2V1DTF9</accession>
<feature type="region of interest" description="Disordered" evidence="1">
    <location>
        <begin position="472"/>
        <end position="496"/>
    </location>
</feature>
<dbReference type="EMBL" id="KZ805360">
    <property type="protein sequence ID" value="PVI01296.1"/>
    <property type="molecule type" value="Genomic_DNA"/>
</dbReference>
<dbReference type="PANTHER" id="PTHR23244">
    <property type="entry name" value="KELCH REPEAT DOMAIN"/>
    <property type="match status" value="1"/>
</dbReference>
<dbReference type="AlphaFoldDB" id="A0A2V1DTF9"/>
<dbReference type="SUPFAM" id="SSF117281">
    <property type="entry name" value="Kelch motif"/>
    <property type="match status" value="1"/>
</dbReference>
<keyword evidence="4" id="KW-1185">Reference proteome</keyword>
<proteinExistence type="predicted"/>
<reference evidence="3 4" key="1">
    <citation type="journal article" date="2018" name="Sci. Rep.">
        <title>Comparative genomics provides insights into the lifestyle and reveals functional heterogeneity of dark septate endophytic fungi.</title>
        <authorList>
            <person name="Knapp D.G."/>
            <person name="Nemeth J.B."/>
            <person name="Barry K."/>
            <person name="Hainaut M."/>
            <person name="Henrissat B."/>
            <person name="Johnson J."/>
            <person name="Kuo A."/>
            <person name="Lim J.H.P."/>
            <person name="Lipzen A."/>
            <person name="Nolan M."/>
            <person name="Ohm R.A."/>
            <person name="Tamas L."/>
            <person name="Grigoriev I.V."/>
            <person name="Spatafora J.W."/>
            <person name="Nagy L.G."/>
            <person name="Kovacs G.M."/>
        </authorList>
    </citation>
    <scope>NUCLEOTIDE SEQUENCE [LARGE SCALE GENOMIC DNA]</scope>
    <source>
        <strain evidence="3 4">DSE2036</strain>
    </source>
</reference>
<dbReference type="OrthoDB" id="10251809at2759"/>
<evidence type="ECO:0000256" key="1">
    <source>
        <dbReference type="SAM" id="MobiDB-lite"/>
    </source>
</evidence>
<dbReference type="PANTHER" id="PTHR23244:SF471">
    <property type="entry name" value="GUANINE NUCLEOTIDE-BINDING PROTEIN SUBUNIT BETA 1-RELATED"/>
    <property type="match status" value="1"/>
</dbReference>
<feature type="compositionally biased region" description="Pro residues" evidence="1">
    <location>
        <begin position="474"/>
        <end position="495"/>
    </location>
</feature>
<organism evidence="3 4">
    <name type="scientific">Periconia macrospinosa</name>
    <dbReference type="NCBI Taxonomy" id="97972"/>
    <lineage>
        <taxon>Eukaryota</taxon>
        <taxon>Fungi</taxon>
        <taxon>Dikarya</taxon>
        <taxon>Ascomycota</taxon>
        <taxon>Pezizomycotina</taxon>
        <taxon>Dothideomycetes</taxon>
        <taxon>Pleosporomycetidae</taxon>
        <taxon>Pleosporales</taxon>
        <taxon>Massarineae</taxon>
        <taxon>Periconiaceae</taxon>
        <taxon>Periconia</taxon>
    </lineage>
</organism>
<gene>
    <name evidence="3" type="ORF">DM02DRAFT_654679</name>
</gene>
<keyword evidence="2" id="KW-0472">Membrane</keyword>
<keyword evidence="2" id="KW-1133">Transmembrane helix</keyword>
<keyword evidence="2" id="KW-0812">Transmembrane</keyword>
<dbReference type="Proteomes" id="UP000244855">
    <property type="component" value="Unassembled WGS sequence"/>
</dbReference>
<evidence type="ECO:0000313" key="3">
    <source>
        <dbReference type="EMBL" id="PVI01296.1"/>
    </source>
</evidence>
<dbReference type="Gene3D" id="2.120.10.80">
    <property type="entry name" value="Kelch-type beta propeller"/>
    <property type="match status" value="1"/>
</dbReference>